<keyword evidence="4" id="KW-0677">Repeat</keyword>
<dbReference type="Gene3D" id="2.60.40.2030">
    <property type="match status" value="5"/>
</dbReference>
<feature type="repeat" description="CSPG" evidence="8">
    <location>
        <begin position="760"/>
        <end position="851"/>
    </location>
</feature>
<dbReference type="SUPFAM" id="SSF141072">
    <property type="entry name" value="CalX-like"/>
    <property type="match status" value="5"/>
</dbReference>
<feature type="repeat" description="CSPG" evidence="8">
    <location>
        <begin position="267"/>
        <end position="365"/>
    </location>
</feature>
<feature type="signal peptide" evidence="11">
    <location>
        <begin position="1"/>
        <end position="26"/>
    </location>
</feature>
<dbReference type="SMART" id="SM00237">
    <property type="entry name" value="Calx_beta"/>
    <property type="match status" value="5"/>
</dbReference>
<dbReference type="OrthoDB" id="430044at2759"/>
<dbReference type="Proteomes" id="UP000838412">
    <property type="component" value="Chromosome 6"/>
</dbReference>
<proteinExistence type="inferred from homology"/>
<evidence type="ECO:0000256" key="7">
    <source>
        <dbReference type="ARBA" id="ARBA00023180"/>
    </source>
</evidence>
<dbReference type="PANTHER" id="PTHR45739:SF8">
    <property type="entry name" value="FRAS1-RELATED EXTRACELLULAR MATRIX PROTEIN 1"/>
    <property type="match status" value="1"/>
</dbReference>
<feature type="chain" id="PRO_5035477112" evidence="11">
    <location>
        <begin position="27"/>
        <end position="3101"/>
    </location>
</feature>
<keyword evidence="10" id="KW-0472">Membrane</keyword>
<feature type="region of interest" description="Disordered" evidence="9">
    <location>
        <begin position="3023"/>
        <end position="3043"/>
    </location>
</feature>
<dbReference type="Pfam" id="PF19309">
    <property type="entry name" value="Frem_N"/>
    <property type="match status" value="1"/>
</dbReference>
<feature type="repeat" description="CSPG" evidence="8">
    <location>
        <begin position="877"/>
        <end position="970"/>
    </location>
</feature>
<dbReference type="InterPro" id="IPR045658">
    <property type="entry name" value="FRAS1-rel_N"/>
</dbReference>
<sequence length="3101" mass="347553">MARLWRREDGMFWCVLLACLWTVALCQRAGTTRDNLILTNTGIKVPFGRSVFLDPARDLRIRVVPGDRCIVTVLQNDPLSQRPGRLMPNSFPCDFGQNEVLYSHFGARSPSQDHIRLQLRYDSQTETIIVPFVIEVEVQFIQLEIVTRNVPLSVPTVMGTSGPIDRSVIQFSYDRGNQVCRVTVLSSNGGRGLPRYGVIENNINGSMIDCDQFLQANIRYRHTSKTNSPNRDYIPMVAELTDSEGNLLKREYFQVMVRVRDGEDNTAPQPSFASMFILEVNQFVMTAITPDILAAEDLETDPDELIFNITGPLGIDEGEIVSTDDRNLPLSSFYQRDIRDLKIAYKPPAIDSNQQRIFQVEFEVVDAEGLTSDPFNLMIVVNPMNTLAPIVTRNTGQLLYEGQSRPLLSSLNLEISDEDNLLDVTVSPIAGLRHGELLIRGQRRKFFTVAELDAGVVVYSHDGSDTYSDNIIFRMTDGESDVEFLFPIYIIPTDDEPPILNANTGLTINKGQTVEISAWVLSATDIDSDDSSIKFTLETPYSSQGEVVLRQFEVPEDPENWRFLDDQGLYEKTVTEWTQEDLYEGKVFYRHIGAHSTSVVMDSIDFRVSDNNDPPNLSRVYSFIVKIMPVDDIAPTLYDGTTLQMTVDEFELTSFRKKFLRYTDLDSEDRDLKYTIILQPYDIDEELDGGQIVLYEEPDVAVTMFTQAQVNHHKIGYKPPDVELGLTPRVIQFVFSVQDTSGNSVDGQRFTIFLRPVDNKAPVVTNEGLTVFERGTIVLTPDVLDASDLDTDLSQIYFEVSEMPEHGTLQYDTLDMAEGSIFTLDDIAGGYIAYIHGGAENGEDSFKLTVSDGIHEENIEVSLRVRPIDDELPELDLPPGSLGTFIEVMENGATTITPEILRATDPDTDELMLTFIISDRPPQKGIIVVDGIPSDRFTQQNILNGLVQYVHTGGEIGTEKQEDMFNLTLSDMSDEWIVGGNNIAQVQMFVTILPVDSIPPNVTVGEQYVVDEADKATITLAHLSATDPDTEDDDIMCTIIVQPMEGFVENISPAPGSEKSRAGKPITTFTIGDIRKNHIKYVQSVHKKVEPVEDRFTLRCTDGFNFSPNYFFPIVIVPSNDEIPEVFMREFIVMEGMNLAIDLPILSAVDLDIPADELHFYVTTPPKHGVIVQQRPTGTIPVLNFTMDQVKEGSNIKYEHDDSETKEDSFDLRLTDGVHDVEKTILVMVIPVDDETPRLTINTGVDIEIGETKLIDNNILKATDLDSEDKNLTFIVRFGPQHGFLQRVINGFVVSNITIGMNFTQKEIDERHIQYMHVGQEGVRDLIKFDVTDGFNPLIDRYFYVTVDSIDMLHPGIINKGVTLKEGGLVKLTTDLLSTSDLNSDDENLQFTITNAPLRGHLENTDFPGIPITTFTQLELAGNKVYYIHTSEEEVKMDSFEFEVTDGFNPVFRTFRISISDVDNKKPVVTFRNIRVQEAGNKFITPFELKMEDRDTPDNKLKFTITQIPVNGNLLFNKSKIVNTFTMADLNENLITYQHDGSETTSDSFSFTVTDGTHMDYYVYPDTEHETRKPVTMKIKILAVDNGIPQIVVNKGAPTIAELETGHLGFRFTPKYLKAEDRDSNDKTLRYFITAKPEFGRIINVKQGNNSIDDFTQGQIDDMLIHYVIHDNVNATSDSFVFKVQDNGGNALPNQVFRLNWCWISVEKDQYTVDENTKYLVINLNRRGYLGETAFVTINTEDGTAEKGEDFTSRANRQVQFNPGQTSGKLKIRILKDDTFERSETFTIVLSEPFMGALEYPDRAVVEITDGSDESTVYIPDEQYVVEEDIGELLIPIKRKGDISKELMVVCSTKPDTATGTTPTTVLSYSDYISRPEDHNSVIRFDQGEDEKFCRIVIIDDSLYEEEESFQVVLSMPMGGRLGEEFGATEVVIAPDADDEPVFYFSEEEYRVDESDGYVEVQVWRTGTDLTKTASVTVRSRKTSQQSAESGQDYVGISKNLDFPPGVTMQTVRITILDDLGQPVLEGPETFDLVLRMPMNAALGEPSRTTVVINDSVSDLPMMSFAKPEYNGEESDGNVTVMVVRTGDVSHASTVRCYTRQHTAQVMMDYDERPNTDDSIITFEAGEKEKPCVVILVNDTDYEEEEQFRLVLGSPSSDSALAASIGAQNETLIKVHDEEDKPIIRLGQVKFTVNEPKFDDEFAIVEIPVIRTGDSSKTSIVRVHTKDGSAKSGLDYLPLSMEVKFGKNVTKRIIEVEVLYDGEREMRESFTVLLKNDRNMIAETRDKKAIIYIEEMNRMADVTFPSPPQVVSLMDYDDMADARDKPAAGYPVVCVTACNPKFTDYDKTGSLCTTENINETLTRYRWRVSAPSGQDGVTNRLRDVESTTYFTSTREITLDSIYFGPNSRVQCVARAVNGDGDPGLESTSEPVTISSTEGLCQQRVAGTIGADPFTAKMRYTGAEDPDHPNLIRLSVTMPHIDGMLPVISTQELANFEITLSQDGTRIGLHKCSNLLDYDEVDTRYGFITDETKNPNIVGETQPYQYSSGLRGEKALRFYRNLDLESCLWEFVSYYDMSELLTSCGGQIGTDGQVLNLVQSYVTLRVPLYVSYIFHSPAAVGGWQHFDLQSQLRLTFVYDTAILWQDGISAPPEAQLQGYLYPTGMRIREDGRLVVNFRTEARFRGQFVLDHPGTPLTSMVMSGENDRLTFTLENIRSETTFNQPNQEWEFTSDYAVRDYSGTYQIKLVPCTTTTDQTYSVPVVCTPREPVTFDMDVRFQQVSDPVATEFSLDTQFHLLAKRSLWLSDGSMGFGQGSDTAFAAGDTMFGRIMVDPVQNLGDSFFLTIEKVYLCTGREGYVPKYSPDEGEYGCVAESPNLLHTMKVVDKGAPNTVVEEWGSVPFNAILAIDDPAAASLANQAGSDGFRMDATPLFQVSSGRTWFIHAIYTVRSEENRNRGLRKRSITMHSIAAANEEFSNALPRRRRSSNGGTAPPEEVEQIGKDGMGTNLHRVVLNFTATGRYNEPDDQVDIAPGDGSYDKSPNEKENMIPYIPIAAVICAVALLACCIFAVCAFRRRKKRTETKTITTVYNTPSQNTDASEV</sequence>
<gene>
    <name evidence="13" type="primary">FREM2</name>
    <name evidence="13" type="ORF">BLAG_LOCUS20876</name>
</gene>
<dbReference type="PROSITE" id="PS51854">
    <property type="entry name" value="CSPG"/>
    <property type="match status" value="12"/>
</dbReference>
<keyword evidence="3 11" id="KW-0732">Signal</keyword>
<feature type="domain" description="Calx-beta" evidence="12">
    <location>
        <begin position="1691"/>
        <end position="1791"/>
    </location>
</feature>
<keyword evidence="5" id="KW-0106">Calcium</keyword>
<evidence type="ECO:0000256" key="6">
    <source>
        <dbReference type="ARBA" id="ARBA00022889"/>
    </source>
</evidence>
<comment type="similarity">
    <text evidence="1">Belongs to the FRAS1 family.</text>
</comment>
<feature type="region of interest" description="Disordered" evidence="9">
    <location>
        <begin position="2976"/>
        <end position="3001"/>
    </location>
</feature>
<dbReference type="PANTHER" id="PTHR45739">
    <property type="entry name" value="MATRIX PROTEIN, PUTATIVE-RELATED"/>
    <property type="match status" value="1"/>
</dbReference>
<evidence type="ECO:0000256" key="3">
    <source>
        <dbReference type="ARBA" id="ARBA00022729"/>
    </source>
</evidence>
<keyword evidence="2" id="KW-0479">Metal-binding</keyword>
<evidence type="ECO:0000256" key="4">
    <source>
        <dbReference type="ARBA" id="ARBA00022737"/>
    </source>
</evidence>
<keyword evidence="7" id="KW-0325">Glycoprotein</keyword>
<evidence type="ECO:0000256" key="1">
    <source>
        <dbReference type="ARBA" id="ARBA00005529"/>
    </source>
</evidence>
<dbReference type="GO" id="GO:0046872">
    <property type="term" value="F:metal ion binding"/>
    <property type="evidence" value="ECO:0007669"/>
    <property type="project" value="UniProtKB-KW"/>
</dbReference>
<organism evidence="13 14">
    <name type="scientific">Branchiostoma lanceolatum</name>
    <name type="common">Common lancelet</name>
    <name type="synonym">Amphioxus lanceolatum</name>
    <dbReference type="NCBI Taxonomy" id="7740"/>
    <lineage>
        <taxon>Eukaryota</taxon>
        <taxon>Metazoa</taxon>
        <taxon>Chordata</taxon>
        <taxon>Cephalochordata</taxon>
        <taxon>Leptocardii</taxon>
        <taxon>Amphioxiformes</taxon>
        <taxon>Branchiostomatidae</taxon>
        <taxon>Branchiostoma</taxon>
    </lineage>
</organism>
<feature type="repeat" description="CSPG" evidence="8">
    <location>
        <begin position="1236"/>
        <end position="1332"/>
    </location>
</feature>
<evidence type="ECO:0000313" key="14">
    <source>
        <dbReference type="Proteomes" id="UP000838412"/>
    </source>
</evidence>
<feature type="repeat" description="CSPG" evidence="8">
    <location>
        <begin position="634"/>
        <end position="738"/>
    </location>
</feature>
<feature type="repeat" description="CSPG" evidence="8">
    <location>
        <begin position="497"/>
        <end position="609"/>
    </location>
</feature>
<dbReference type="EMBL" id="OV696691">
    <property type="protein sequence ID" value="CAH1267576.1"/>
    <property type="molecule type" value="Genomic_DNA"/>
</dbReference>
<dbReference type="InterPro" id="IPR051561">
    <property type="entry name" value="FRAS1_ECM"/>
</dbReference>
<feature type="transmembrane region" description="Helical" evidence="10">
    <location>
        <begin position="3050"/>
        <end position="3073"/>
    </location>
</feature>
<evidence type="ECO:0000256" key="8">
    <source>
        <dbReference type="PROSITE-ProRule" id="PRU01201"/>
    </source>
</evidence>
<dbReference type="GO" id="GO:0016020">
    <property type="term" value="C:membrane"/>
    <property type="evidence" value="ECO:0007669"/>
    <property type="project" value="InterPro"/>
</dbReference>
<evidence type="ECO:0000313" key="13">
    <source>
        <dbReference type="EMBL" id="CAH1267576.1"/>
    </source>
</evidence>
<reference evidence="13" key="1">
    <citation type="submission" date="2022-01" db="EMBL/GenBank/DDBJ databases">
        <authorList>
            <person name="Braso-Vives M."/>
        </authorList>
    </citation>
    <scope>NUCLEOTIDE SEQUENCE</scope>
</reference>
<dbReference type="Pfam" id="PF16184">
    <property type="entry name" value="Cadherin_3"/>
    <property type="match status" value="12"/>
</dbReference>
<evidence type="ECO:0000259" key="12">
    <source>
        <dbReference type="SMART" id="SM00237"/>
    </source>
</evidence>
<protein>
    <submittedName>
        <fullName evidence="13">FREM2 protein</fullName>
    </submittedName>
</protein>
<dbReference type="InterPro" id="IPR039005">
    <property type="entry name" value="CSPG_rpt"/>
</dbReference>
<dbReference type="GO" id="GO:0007154">
    <property type="term" value="P:cell communication"/>
    <property type="evidence" value="ECO:0007669"/>
    <property type="project" value="InterPro"/>
</dbReference>
<feature type="repeat" description="CSPG" evidence="8">
    <location>
        <begin position="388"/>
        <end position="476"/>
    </location>
</feature>
<feature type="repeat" description="CSPG" evidence="8">
    <location>
        <begin position="999"/>
        <end position="1101"/>
    </location>
</feature>
<evidence type="ECO:0000256" key="5">
    <source>
        <dbReference type="ARBA" id="ARBA00022837"/>
    </source>
</evidence>
<feature type="repeat" description="CSPG" evidence="8">
    <location>
        <begin position="1465"/>
        <end position="1554"/>
    </location>
</feature>
<feature type="repeat" description="CSPG" evidence="8">
    <location>
        <begin position="1122"/>
        <end position="1215"/>
    </location>
</feature>
<keyword evidence="14" id="KW-1185">Reference proteome</keyword>
<evidence type="ECO:0000256" key="11">
    <source>
        <dbReference type="SAM" id="SignalP"/>
    </source>
</evidence>
<dbReference type="InterPro" id="IPR038081">
    <property type="entry name" value="CalX-like_sf"/>
</dbReference>
<feature type="repeat" description="CSPG" evidence="8">
    <location>
        <begin position="1588"/>
        <end position="1685"/>
    </location>
</feature>
<feature type="domain" description="Calx-beta" evidence="12">
    <location>
        <begin position="1804"/>
        <end position="1915"/>
    </location>
</feature>
<accession>A0A8K0A1K1</accession>
<evidence type="ECO:0000256" key="2">
    <source>
        <dbReference type="ARBA" id="ARBA00022723"/>
    </source>
</evidence>
<feature type="domain" description="Calx-beta" evidence="12">
    <location>
        <begin position="1932"/>
        <end position="2036"/>
    </location>
</feature>
<feature type="domain" description="Calx-beta" evidence="12">
    <location>
        <begin position="2051"/>
        <end position="2153"/>
    </location>
</feature>
<keyword evidence="6" id="KW-0130">Cell adhesion</keyword>
<dbReference type="GO" id="GO:0009653">
    <property type="term" value="P:anatomical structure morphogenesis"/>
    <property type="evidence" value="ECO:0007669"/>
    <property type="project" value="TreeGrafter"/>
</dbReference>
<dbReference type="GO" id="GO:0007155">
    <property type="term" value="P:cell adhesion"/>
    <property type="evidence" value="ECO:0007669"/>
    <property type="project" value="UniProtKB-KW"/>
</dbReference>
<name>A0A8K0A1K1_BRALA</name>
<keyword evidence="10" id="KW-1133">Transmembrane helix</keyword>
<evidence type="ECO:0000256" key="9">
    <source>
        <dbReference type="SAM" id="MobiDB-lite"/>
    </source>
</evidence>
<keyword evidence="10" id="KW-0812">Transmembrane</keyword>
<feature type="domain" description="Calx-beta" evidence="12">
    <location>
        <begin position="2171"/>
        <end position="2275"/>
    </location>
</feature>
<dbReference type="InterPro" id="IPR003644">
    <property type="entry name" value="Calx_beta"/>
</dbReference>
<feature type="repeat" description="CSPG" evidence="8">
    <location>
        <begin position="1353"/>
        <end position="1445"/>
    </location>
</feature>
<dbReference type="Pfam" id="PF03160">
    <property type="entry name" value="Calx-beta"/>
    <property type="match status" value="5"/>
</dbReference>
<evidence type="ECO:0000256" key="10">
    <source>
        <dbReference type="SAM" id="Phobius"/>
    </source>
</evidence>